<dbReference type="Gene3D" id="1.10.246.220">
    <property type="match status" value="1"/>
</dbReference>
<dbReference type="InterPro" id="IPR017930">
    <property type="entry name" value="Myb_dom"/>
</dbReference>
<sequence length="470" mass="50080">MTDTLPVAPADTGDATAPTTSATARPAPRRRIRWSKDEEAALIAGVEKYGIGSWAQILADPDLHFNAQRTNIDLKDKWRVITTRRPKSKGAPPPAALAAMQALLLPAAPVEKRRRDPSPPPIAREAMAEPVVQPHVRAASEPTAADTSLLDLGIPAIDLDAWLSATSPALAVFPTEQIPDGVLPAEGPFIRTSPGPWTFGPGSAELVAEIVAAASPTLIDDPVFTAADGELFGHDSATAMAVDNAPTAPLDPALGDRVLDSMHQAQQLRAQAARDAYARLQQLQTLGGRALSAPPTPDTPAPPPAHDFFNTRYHPRVATQSFAPPDLLRMFASRNPDVAGDNAHHSNAHVVALSELLDATLRLDDWTRDRAMAVLSARAFAGVATRDHEDPSQAGLPRESDVGMVEHPRDGFGFGGDDEEEAEAMKQDVEDDVWRQVRQGPTQLLRQIRGERRAAWRAAAAAVTAGSGAA</sequence>
<organism evidence="7 8">
    <name type="scientific">Allomyces macrogynus (strain ATCC 38327)</name>
    <name type="common">Allomyces javanicus var. macrogynus</name>
    <dbReference type="NCBI Taxonomy" id="578462"/>
    <lineage>
        <taxon>Eukaryota</taxon>
        <taxon>Fungi</taxon>
        <taxon>Fungi incertae sedis</taxon>
        <taxon>Blastocladiomycota</taxon>
        <taxon>Blastocladiomycetes</taxon>
        <taxon>Blastocladiales</taxon>
        <taxon>Blastocladiaceae</taxon>
        <taxon>Allomyces</taxon>
    </lineage>
</organism>
<evidence type="ECO:0000256" key="4">
    <source>
        <dbReference type="SAM" id="MobiDB-lite"/>
    </source>
</evidence>
<dbReference type="CDD" id="cd11660">
    <property type="entry name" value="SANT_TRF"/>
    <property type="match status" value="1"/>
</dbReference>
<dbReference type="VEuPathDB" id="FungiDB:AMAG_15793"/>
<dbReference type="PROSITE" id="PS51294">
    <property type="entry name" value="HTH_MYB"/>
    <property type="match status" value="1"/>
</dbReference>
<accession>A0A0L0T8I6</accession>
<dbReference type="SUPFAM" id="SSF46689">
    <property type="entry name" value="Homeodomain-like"/>
    <property type="match status" value="1"/>
</dbReference>
<dbReference type="OrthoDB" id="608866at2759"/>
<dbReference type="InterPro" id="IPR009057">
    <property type="entry name" value="Homeodomain-like_sf"/>
</dbReference>
<evidence type="ECO:0000259" key="6">
    <source>
        <dbReference type="PROSITE" id="PS51294"/>
    </source>
</evidence>
<evidence type="ECO:0000313" key="8">
    <source>
        <dbReference type="Proteomes" id="UP000054350"/>
    </source>
</evidence>
<dbReference type="AlphaFoldDB" id="A0A0L0T8I6"/>
<feature type="region of interest" description="Disordered" evidence="4">
    <location>
        <begin position="383"/>
        <end position="405"/>
    </location>
</feature>
<dbReference type="eggNOG" id="ENOG502S225">
    <property type="taxonomic scope" value="Eukaryota"/>
</dbReference>
<evidence type="ECO:0000256" key="2">
    <source>
        <dbReference type="ARBA" id="ARBA00023125"/>
    </source>
</evidence>
<reference evidence="7 8" key="1">
    <citation type="submission" date="2009-11" db="EMBL/GenBank/DDBJ databases">
        <title>Annotation of Allomyces macrogynus ATCC 38327.</title>
        <authorList>
            <consortium name="The Broad Institute Genome Sequencing Platform"/>
            <person name="Russ C."/>
            <person name="Cuomo C."/>
            <person name="Burger G."/>
            <person name="Gray M.W."/>
            <person name="Holland P.W.H."/>
            <person name="King N."/>
            <person name="Lang F.B.F."/>
            <person name="Roger A.J."/>
            <person name="Ruiz-Trillo I."/>
            <person name="Young S.K."/>
            <person name="Zeng Q."/>
            <person name="Gargeya S."/>
            <person name="Fitzgerald M."/>
            <person name="Haas B."/>
            <person name="Abouelleil A."/>
            <person name="Alvarado L."/>
            <person name="Arachchi H.M."/>
            <person name="Berlin A."/>
            <person name="Chapman S.B."/>
            <person name="Gearin G."/>
            <person name="Goldberg J."/>
            <person name="Griggs A."/>
            <person name="Gujja S."/>
            <person name="Hansen M."/>
            <person name="Heiman D."/>
            <person name="Howarth C."/>
            <person name="Larimer J."/>
            <person name="Lui A."/>
            <person name="MacDonald P.J.P."/>
            <person name="McCowen C."/>
            <person name="Montmayeur A."/>
            <person name="Murphy C."/>
            <person name="Neiman D."/>
            <person name="Pearson M."/>
            <person name="Priest M."/>
            <person name="Roberts A."/>
            <person name="Saif S."/>
            <person name="Shea T."/>
            <person name="Sisk P."/>
            <person name="Stolte C."/>
            <person name="Sykes S."/>
            <person name="Wortman J."/>
            <person name="Nusbaum C."/>
            <person name="Birren B."/>
        </authorList>
    </citation>
    <scope>NUCLEOTIDE SEQUENCE [LARGE SCALE GENOMIC DNA]</scope>
    <source>
        <strain evidence="7 8">ATCC 38327</strain>
    </source>
</reference>
<evidence type="ECO:0000256" key="1">
    <source>
        <dbReference type="ARBA" id="ARBA00004123"/>
    </source>
</evidence>
<name>A0A0L0T8I6_ALLM3</name>
<gene>
    <name evidence="7" type="ORF">AMAG_15793</name>
</gene>
<dbReference type="Proteomes" id="UP000054350">
    <property type="component" value="Unassembled WGS sequence"/>
</dbReference>
<dbReference type="PROSITE" id="PS50090">
    <property type="entry name" value="MYB_LIKE"/>
    <property type="match status" value="1"/>
</dbReference>
<feature type="domain" description="HTH myb-type" evidence="6">
    <location>
        <begin position="29"/>
        <end position="88"/>
    </location>
</feature>
<dbReference type="Pfam" id="PF23588">
    <property type="entry name" value="HTH_CHD1_Hrp3"/>
    <property type="match status" value="1"/>
</dbReference>
<feature type="compositionally biased region" description="Low complexity" evidence="4">
    <location>
        <begin position="1"/>
        <end position="26"/>
    </location>
</feature>
<feature type="domain" description="Myb-like" evidence="5">
    <location>
        <begin position="26"/>
        <end position="82"/>
    </location>
</feature>
<evidence type="ECO:0000313" key="7">
    <source>
        <dbReference type="EMBL" id="KNE71123.1"/>
    </source>
</evidence>
<dbReference type="GO" id="GO:0003691">
    <property type="term" value="F:double-stranded telomeric DNA binding"/>
    <property type="evidence" value="ECO:0007669"/>
    <property type="project" value="InterPro"/>
</dbReference>
<keyword evidence="3" id="KW-0539">Nucleus</keyword>
<dbReference type="EMBL" id="GG745370">
    <property type="protein sequence ID" value="KNE71123.1"/>
    <property type="molecule type" value="Genomic_DNA"/>
</dbReference>
<proteinExistence type="predicted"/>
<reference evidence="8" key="2">
    <citation type="submission" date="2009-11" db="EMBL/GenBank/DDBJ databases">
        <title>The Genome Sequence of Allomyces macrogynus strain ATCC 38327.</title>
        <authorList>
            <consortium name="The Broad Institute Genome Sequencing Platform"/>
            <person name="Russ C."/>
            <person name="Cuomo C."/>
            <person name="Shea T."/>
            <person name="Young S.K."/>
            <person name="Zeng Q."/>
            <person name="Koehrsen M."/>
            <person name="Haas B."/>
            <person name="Borodovsky M."/>
            <person name="Guigo R."/>
            <person name="Alvarado L."/>
            <person name="Berlin A."/>
            <person name="Borenstein D."/>
            <person name="Chen Z."/>
            <person name="Engels R."/>
            <person name="Freedman E."/>
            <person name="Gellesch M."/>
            <person name="Goldberg J."/>
            <person name="Griggs A."/>
            <person name="Gujja S."/>
            <person name="Heiman D."/>
            <person name="Hepburn T."/>
            <person name="Howarth C."/>
            <person name="Jen D."/>
            <person name="Larson L."/>
            <person name="Lewis B."/>
            <person name="Mehta T."/>
            <person name="Park D."/>
            <person name="Pearson M."/>
            <person name="Roberts A."/>
            <person name="Saif S."/>
            <person name="Shenoy N."/>
            <person name="Sisk P."/>
            <person name="Stolte C."/>
            <person name="Sykes S."/>
            <person name="Walk T."/>
            <person name="White J."/>
            <person name="Yandava C."/>
            <person name="Burger G."/>
            <person name="Gray M.W."/>
            <person name="Holland P.W.H."/>
            <person name="King N."/>
            <person name="Lang F.B.F."/>
            <person name="Roger A.J."/>
            <person name="Ruiz-Trillo I."/>
            <person name="Lander E."/>
            <person name="Nusbaum C."/>
        </authorList>
    </citation>
    <scope>NUCLEOTIDE SEQUENCE [LARGE SCALE GENOMIC DNA]</scope>
    <source>
        <strain evidence="8">ATCC 38327</strain>
    </source>
</reference>
<keyword evidence="2" id="KW-0238">DNA-binding</keyword>
<dbReference type="PANTHER" id="PTHR46267">
    <property type="entry name" value="SINGLE MYB HISTONE 4"/>
    <property type="match status" value="1"/>
</dbReference>
<comment type="subcellular location">
    <subcellularLocation>
        <location evidence="1">Nucleus</location>
    </subcellularLocation>
</comment>
<feature type="region of interest" description="Disordered" evidence="4">
    <location>
        <begin position="1"/>
        <end position="32"/>
    </location>
</feature>
<dbReference type="GO" id="GO:0005634">
    <property type="term" value="C:nucleus"/>
    <property type="evidence" value="ECO:0007669"/>
    <property type="project" value="UniProtKB-SubCell"/>
</dbReference>
<feature type="region of interest" description="Disordered" evidence="4">
    <location>
        <begin position="289"/>
        <end position="310"/>
    </location>
</feature>
<keyword evidence="8" id="KW-1185">Reference proteome</keyword>
<protein>
    <submittedName>
        <fullName evidence="7">Uncharacterized protein</fullName>
    </submittedName>
</protein>
<evidence type="ECO:0000259" key="5">
    <source>
        <dbReference type="PROSITE" id="PS50090"/>
    </source>
</evidence>
<dbReference type="InterPro" id="IPR001005">
    <property type="entry name" value="SANT/Myb"/>
</dbReference>
<dbReference type="PANTHER" id="PTHR46267:SF15">
    <property type="entry name" value="WINGED HELIX-TURN-HELIX TRANSCRIPTION REPRESSOR DNA-BINDING PROTEIN-RELATED"/>
    <property type="match status" value="1"/>
</dbReference>
<dbReference type="SMART" id="SM00717">
    <property type="entry name" value="SANT"/>
    <property type="match status" value="1"/>
</dbReference>
<evidence type="ECO:0000256" key="3">
    <source>
        <dbReference type="ARBA" id="ARBA00023242"/>
    </source>
</evidence>
<dbReference type="InterPro" id="IPR044597">
    <property type="entry name" value="SMH1-6"/>
</dbReference>
<dbReference type="STRING" id="578462.A0A0L0T8I6"/>
<feature type="compositionally biased region" description="Pro residues" evidence="4">
    <location>
        <begin position="294"/>
        <end position="305"/>
    </location>
</feature>
<dbReference type="InterPro" id="IPR056302">
    <property type="entry name" value="CHD1-2/Hrp3_HTH"/>
</dbReference>